<dbReference type="PhylomeDB" id="B4KC03"/>
<dbReference type="PANTHER" id="PTHR12972:SF0">
    <property type="entry name" value="PROTEIN DOWNSTREAM NEIGHBOR OF SON"/>
    <property type="match status" value="1"/>
</dbReference>
<dbReference type="eggNOG" id="KOG4734">
    <property type="taxonomic scope" value="Eukaryota"/>
</dbReference>
<dbReference type="GO" id="GO:0007307">
    <property type="term" value="P:eggshell chorion gene amplification"/>
    <property type="evidence" value="ECO:0007669"/>
    <property type="project" value="EnsemblMetazoa"/>
</dbReference>
<evidence type="ECO:0000256" key="1">
    <source>
        <dbReference type="ARBA" id="ARBA00004123"/>
    </source>
</evidence>
<dbReference type="OMA" id="WCLKTRV"/>
<dbReference type="InterPro" id="IPR024861">
    <property type="entry name" value="Donson"/>
</dbReference>
<keyword evidence="3" id="KW-0539">Nucleus</keyword>
<dbReference type="OrthoDB" id="534063at2759"/>
<feature type="region of interest" description="Disordered" evidence="5">
    <location>
        <begin position="316"/>
        <end position="349"/>
    </location>
</feature>
<keyword evidence="7" id="KW-1185">Reference proteome</keyword>
<evidence type="ECO:0000256" key="3">
    <source>
        <dbReference type="ARBA" id="ARBA00023242"/>
    </source>
</evidence>
<dbReference type="KEGG" id="dmo:Dmoj_GI10205"/>
<dbReference type="PANTHER" id="PTHR12972">
    <property type="entry name" value="DOWNSTREAM NEIGHBOR OF SON"/>
    <property type="match status" value="1"/>
</dbReference>
<dbReference type="GO" id="GO:0033260">
    <property type="term" value="P:nuclear DNA replication"/>
    <property type="evidence" value="ECO:0007669"/>
    <property type="project" value="EnsemblMetazoa"/>
</dbReference>
<feature type="compositionally biased region" description="Polar residues" evidence="5">
    <location>
        <begin position="329"/>
        <end position="348"/>
    </location>
</feature>
<dbReference type="HOGENOM" id="CLU_021567_1_0_1"/>
<name>B4KC03_DROMO</name>
<evidence type="ECO:0000313" key="6">
    <source>
        <dbReference type="EMBL" id="EDW15855.1"/>
    </source>
</evidence>
<gene>
    <name evidence="6" type="primary">Dmoj\GI10205</name>
    <name evidence="6" type="ORF">Dmoj_GI10205</name>
</gene>
<accession>B4KC03</accession>
<dbReference type="PRINTS" id="PR02064">
    <property type="entry name" value="DONSON"/>
</dbReference>
<feature type="region of interest" description="Disordered" evidence="5">
    <location>
        <begin position="28"/>
        <end position="79"/>
    </location>
</feature>
<dbReference type="FunCoup" id="B4KC03">
    <property type="interactions" value="1912"/>
</dbReference>
<keyword evidence="2" id="KW-0217">Developmental protein</keyword>
<reference evidence="6 7" key="1">
    <citation type="journal article" date="2007" name="Nature">
        <title>Evolution of genes and genomes on the Drosophila phylogeny.</title>
        <authorList>
            <consortium name="Drosophila 12 Genomes Consortium"/>
            <person name="Clark A.G."/>
            <person name="Eisen M.B."/>
            <person name="Smith D.R."/>
            <person name="Bergman C.M."/>
            <person name="Oliver B."/>
            <person name="Markow T.A."/>
            <person name="Kaufman T.C."/>
            <person name="Kellis M."/>
            <person name="Gelbart W."/>
            <person name="Iyer V.N."/>
            <person name="Pollard D.A."/>
            <person name="Sackton T.B."/>
            <person name="Larracuente A.M."/>
            <person name="Singh N.D."/>
            <person name="Abad J.P."/>
            <person name="Abt D.N."/>
            <person name="Adryan B."/>
            <person name="Aguade M."/>
            <person name="Akashi H."/>
            <person name="Anderson W.W."/>
            <person name="Aquadro C.F."/>
            <person name="Ardell D.H."/>
            <person name="Arguello R."/>
            <person name="Artieri C.G."/>
            <person name="Barbash D.A."/>
            <person name="Barker D."/>
            <person name="Barsanti P."/>
            <person name="Batterham P."/>
            <person name="Batzoglou S."/>
            <person name="Begun D."/>
            <person name="Bhutkar A."/>
            <person name="Blanco E."/>
            <person name="Bosak S.A."/>
            <person name="Bradley R.K."/>
            <person name="Brand A.D."/>
            <person name="Brent M.R."/>
            <person name="Brooks A.N."/>
            <person name="Brown R.H."/>
            <person name="Butlin R.K."/>
            <person name="Caggese C."/>
            <person name="Calvi B.R."/>
            <person name="Bernardo de Carvalho A."/>
            <person name="Caspi A."/>
            <person name="Castrezana S."/>
            <person name="Celniker S.E."/>
            <person name="Chang J.L."/>
            <person name="Chapple C."/>
            <person name="Chatterji S."/>
            <person name="Chinwalla A."/>
            <person name="Civetta A."/>
            <person name="Clifton S.W."/>
            <person name="Comeron J.M."/>
            <person name="Costello J.C."/>
            <person name="Coyne J.A."/>
            <person name="Daub J."/>
            <person name="David R.G."/>
            <person name="Delcher A.L."/>
            <person name="Delehaunty K."/>
            <person name="Do C.B."/>
            <person name="Ebling H."/>
            <person name="Edwards K."/>
            <person name="Eickbush T."/>
            <person name="Evans J.D."/>
            <person name="Filipski A."/>
            <person name="Findeiss S."/>
            <person name="Freyhult E."/>
            <person name="Fulton L."/>
            <person name="Fulton R."/>
            <person name="Garcia A.C."/>
            <person name="Gardiner A."/>
            <person name="Garfield D.A."/>
            <person name="Garvin B.E."/>
            <person name="Gibson G."/>
            <person name="Gilbert D."/>
            <person name="Gnerre S."/>
            <person name="Godfrey J."/>
            <person name="Good R."/>
            <person name="Gotea V."/>
            <person name="Gravely B."/>
            <person name="Greenberg A.J."/>
            <person name="Griffiths-Jones S."/>
            <person name="Gross S."/>
            <person name="Guigo R."/>
            <person name="Gustafson E.A."/>
            <person name="Haerty W."/>
            <person name="Hahn M.W."/>
            <person name="Halligan D.L."/>
            <person name="Halpern A.L."/>
            <person name="Halter G.M."/>
            <person name="Han M.V."/>
            <person name="Heger A."/>
            <person name="Hillier L."/>
            <person name="Hinrichs A.S."/>
            <person name="Holmes I."/>
            <person name="Hoskins R.A."/>
            <person name="Hubisz M.J."/>
            <person name="Hultmark D."/>
            <person name="Huntley M.A."/>
            <person name="Jaffe D.B."/>
            <person name="Jagadeeshan S."/>
            <person name="Jeck W.R."/>
            <person name="Johnson J."/>
            <person name="Jones C.D."/>
            <person name="Jordan W.C."/>
            <person name="Karpen G.H."/>
            <person name="Kataoka E."/>
            <person name="Keightley P.D."/>
            <person name="Kheradpour P."/>
            <person name="Kirkness E.F."/>
            <person name="Koerich L.B."/>
            <person name="Kristiansen K."/>
            <person name="Kudrna D."/>
            <person name="Kulathinal R.J."/>
            <person name="Kumar S."/>
            <person name="Kwok R."/>
            <person name="Lander E."/>
            <person name="Langley C.H."/>
            <person name="Lapoint R."/>
            <person name="Lazzaro B.P."/>
            <person name="Lee S.J."/>
            <person name="Levesque L."/>
            <person name="Li R."/>
            <person name="Lin C.F."/>
            <person name="Lin M.F."/>
            <person name="Lindblad-Toh K."/>
            <person name="Llopart A."/>
            <person name="Long M."/>
            <person name="Low L."/>
            <person name="Lozovsky E."/>
            <person name="Lu J."/>
            <person name="Luo M."/>
            <person name="Machado C.A."/>
            <person name="Makalowski W."/>
            <person name="Marzo M."/>
            <person name="Matsuda M."/>
            <person name="Matzkin L."/>
            <person name="McAllister B."/>
            <person name="McBride C.S."/>
            <person name="McKernan B."/>
            <person name="McKernan K."/>
            <person name="Mendez-Lago M."/>
            <person name="Minx P."/>
            <person name="Mollenhauer M.U."/>
            <person name="Montooth K."/>
            <person name="Mount S.M."/>
            <person name="Mu X."/>
            <person name="Myers E."/>
            <person name="Negre B."/>
            <person name="Newfeld S."/>
            <person name="Nielsen R."/>
            <person name="Noor M.A."/>
            <person name="O'Grady P."/>
            <person name="Pachter L."/>
            <person name="Papaceit M."/>
            <person name="Parisi M.J."/>
            <person name="Parisi M."/>
            <person name="Parts L."/>
            <person name="Pedersen J.S."/>
            <person name="Pesole G."/>
            <person name="Phillippy A.M."/>
            <person name="Ponting C.P."/>
            <person name="Pop M."/>
            <person name="Porcelli D."/>
            <person name="Powell J.R."/>
            <person name="Prohaska S."/>
            <person name="Pruitt K."/>
            <person name="Puig M."/>
            <person name="Quesneville H."/>
            <person name="Ram K.R."/>
            <person name="Rand D."/>
            <person name="Rasmussen M.D."/>
            <person name="Reed L.K."/>
            <person name="Reenan R."/>
            <person name="Reily A."/>
            <person name="Remington K.A."/>
            <person name="Rieger T.T."/>
            <person name="Ritchie M.G."/>
            <person name="Robin C."/>
            <person name="Rogers Y.H."/>
            <person name="Rohde C."/>
            <person name="Rozas J."/>
            <person name="Rubenfield M.J."/>
            <person name="Ruiz A."/>
            <person name="Russo S."/>
            <person name="Salzberg S.L."/>
            <person name="Sanchez-Gracia A."/>
            <person name="Saranga D.J."/>
            <person name="Sato H."/>
            <person name="Schaeffer S.W."/>
            <person name="Schatz M.C."/>
            <person name="Schlenke T."/>
            <person name="Schwartz R."/>
            <person name="Segarra C."/>
            <person name="Singh R.S."/>
            <person name="Sirot L."/>
            <person name="Sirota M."/>
            <person name="Sisneros N.B."/>
            <person name="Smith C.D."/>
            <person name="Smith T.F."/>
            <person name="Spieth J."/>
            <person name="Stage D.E."/>
            <person name="Stark A."/>
            <person name="Stephan W."/>
            <person name="Strausberg R.L."/>
            <person name="Strempel S."/>
            <person name="Sturgill D."/>
            <person name="Sutton G."/>
            <person name="Sutton G.G."/>
            <person name="Tao W."/>
            <person name="Teichmann S."/>
            <person name="Tobari Y.N."/>
            <person name="Tomimura Y."/>
            <person name="Tsolas J.M."/>
            <person name="Valente V.L."/>
            <person name="Venter E."/>
            <person name="Venter J.C."/>
            <person name="Vicario S."/>
            <person name="Vieira F.G."/>
            <person name="Vilella A.J."/>
            <person name="Villasante A."/>
            <person name="Walenz B."/>
            <person name="Wang J."/>
            <person name="Wasserman M."/>
            <person name="Watts T."/>
            <person name="Wilson D."/>
            <person name="Wilson R.K."/>
            <person name="Wing R.A."/>
            <person name="Wolfner M.F."/>
            <person name="Wong A."/>
            <person name="Wong G.K."/>
            <person name="Wu C.I."/>
            <person name="Wu G."/>
            <person name="Yamamoto D."/>
            <person name="Yang H.P."/>
            <person name="Yang S.P."/>
            <person name="Yorke J.A."/>
            <person name="Yoshida K."/>
            <person name="Zdobnov E."/>
            <person name="Zhang P."/>
            <person name="Zhang Y."/>
            <person name="Zimin A.V."/>
            <person name="Baldwin J."/>
            <person name="Abdouelleil A."/>
            <person name="Abdulkadir J."/>
            <person name="Abebe A."/>
            <person name="Abera B."/>
            <person name="Abreu J."/>
            <person name="Acer S.C."/>
            <person name="Aftuck L."/>
            <person name="Alexander A."/>
            <person name="An P."/>
            <person name="Anderson E."/>
            <person name="Anderson S."/>
            <person name="Arachi H."/>
            <person name="Azer M."/>
            <person name="Bachantsang P."/>
            <person name="Barry A."/>
            <person name="Bayul T."/>
            <person name="Berlin A."/>
            <person name="Bessette D."/>
            <person name="Bloom T."/>
            <person name="Blye J."/>
            <person name="Boguslavskiy L."/>
            <person name="Bonnet C."/>
            <person name="Boukhgalter B."/>
            <person name="Bourzgui I."/>
            <person name="Brown A."/>
            <person name="Cahill P."/>
            <person name="Channer S."/>
            <person name="Cheshatsang Y."/>
            <person name="Chuda L."/>
            <person name="Citroen M."/>
            <person name="Collymore A."/>
            <person name="Cooke P."/>
            <person name="Costello M."/>
            <person name="D'Aco K."/>
            <person name="Daza R."/>
            <person name="De Haan G."/>
            <person name="DeGray S."/>
            <person name="DeMaso C."/>
            <person name="Dhargay N."/>
            <person name="Dooley K."/>
            <person name="Dooley E."/>
            <person name="Doricent M."/>
            <person name="Dorje P."/>
            <person name="Dorjee K."/>
            <person name="Dupes A."/>
            <person name="Elong R."/>
            <person name="Falk J."/>
            <person name="Farina A."/>
            <person name="Faro S."/>
            <person name="Ferguson D."/>
            <person name="Fisher S."/>
            <person name="Foley C.D."/>
            <person name="Franke A."/>
            <person name="Friedrich D."/>
            <person name="Gadbois L."/>
            <person name="Gearin G."/>
            <person name="Gearin C.R."/>
            <person name="Giannoukos G."/>
            <person name="Goode T."/>
            <person name="Graham J."/>
            <person name="Grandbois E."/>
            <person name="Grewal S."/>
            <person name="Gyaltsen K."/>
            <person name="Hafez N."/>
            <person name="Hagos B."/>
            <person name="Hall J."/>
            <person name="Henson C."/>
            <person name="Hollinger A."/>
            <person name="Honan T."/>
            <person name="Huard M.D."/>
            <person name="Hughes L."/>
            <person name="Hurhula B."/>
            <person name="Husby M.E."/>
            <person name="Kamat A."/>
            <person name="Kanga B."/>
            <person name="Kashin S."/>
            <person name="Khazanovich D."/>
            <person name="Kisner P."/>
            <person name="Lance K."/>
            <person name="Lara M."/>
            <person name="Lee W."/>
            <person name="Lennon N."/>
            <person name="Letendre F."/>
            <person name="LeVine R."/>
            <person name="Lipovsky A."/>
            <person name="Liu X."/>
            <person name="Liu J."/>
            <person name="Liu S."/>
            <person name="Lokyitsang T."/>
            <person name="Lokyitsang Y."/>
            <person name="Lubonja R."/>
            <person name="Lui A."/>
            <person name="MacDonald P."/>
            <person name="Magnisalis V."/>
            <person name="Maru K."/>
            <person name="Matthews C."/>
            <person name="McCusker W."/>
            <person name="McDonough S."/>
            <person name="Mehta T."/>
            <person name="Meldrim J."/>
            <person name="Meneus L."/>
            <person name="Mihai O."/>
            <person name="Mihalev A."/>
            <person name="Mihova T."/>
            <person name="Mittelman R."/>
            <person name="Mlenga V."/>
            <person name="Montmayeur A."/>
            <person name="Mulrain L."/>
            <person name="Navidi A."/>
            <person name="Naylor J."/>
            <person name="Negash T."/>
            <person name="Nguyen T."/>
            <person name="Nguyen N."/>
            <person name="Nicol R."/>
            <person name="Norbu C."/>
            <person name="Norbu N."/>
            <person name="Novod N."/>
            <person name="O'Neill B."/>
            <person name="Osman S."/>
            <person name="Markiewicz E."/>
            <person name="Oyono O.L."/>
            <person name="Patti C."/>
            <person name="Phunkhang P."/>
            <person name="Pierre F."/>
            <person name="Priest M."/>
            <person name="Raghuraman S."/>
            <person name="Rege F."/>
            <person name="Reyes R."/>
            <person name="Rise C."/>
            <person name="Rogov P."/>
            <person name="Ross K."/>
            <person name="Ryan E."/>
            <person name="Settipalli S."/>
            <person name="Shea T."/>
            <person name="Sherpa N."/>
            <person name="Shi L."/>
            <person name="Shih D."/>
            <person name="Sparrow T."/>
            <person name="Spaulding J."/>
            <person name="Stalker J."/>
            <person name="Stange-Thomann N."/>
            <person name="Stavropoulos S."/>
            <person name="Stone C."/>
            <person name="Strader C."/>
            <person name="Tesfaye S."/>
            <person name="Thomson T."/>
            <person name="Thoulutsang Y."/>
            <person name="Thoulutsang D."/>
            <person name="Topham K."/>
            <person name="Topping I."/>
            <person name="Tsamla T."/>
            <person name="Vassiliev H."/>
            <person name="Vo A."/>
            <person name="Wangchuk T."/>
            <person name="Wangdi T."/>
            <person name="Weiand M."/>
            <person name="Wilkinson J."/>
            <person name="Wilson A."/>
            <person name="Yadav S."/>
            <person name="Young G."/>
            <person name="Yu Q."/>
            <person name="Zembek L."/>
            <person name="Zhong D."/>
            <person name="Zimmer A."/>
            <person name="Zwirko Z."/>
            <person name="Jaffe D.B."/>
            <person name="Alvarez P."/>
            <person name="Brockman W."/>
            <person name="Butler J."/>
            <person name="Chin C."/>
            <person name="Gnerre S."/>
            <person name="Grabherr M."/>
            <person name="Kleber M."/>
            <person name="Mauceli E."/>
            <person name="MacCallum I."/>
        </authorList>
    </citation>
    <scope>NUCLEOTIDE SEQUENCE [LARGE SCALE GENOMIC DNA]</scope>
    <source>
        <strain evidence="7">Tucson 15081-1352.22</strain>
    </source>
</reference>
<evidence type="ECO:0000313" key="7">
    <source>
        <dbReference type="Proteomes" id="UP000009192"/>
    </source>
</evidence>
<comment type="similarity">
    <text evidence="4">Belongs to the DONSON family.</text>
</comment>
<dbReference type="AlphaFoldDB" id="B4KC03"/>
<organism evidence="6 7">
    <name type="scientific">Drosophila mojavensis</name>
    <name type="common">Fruit fly</name>
    <dbReference type="NCBI Taxonomy" id="7230"/>
    <lineage>
        <taxon>Eukaryota</taxon>
        <taxon>Metazoa</taxon>
        <taxon>Ecdysozoa</taxon>
        <taxon>Arthropoda</taxon>
        <taxon>Hexapoda</taxon>
        <taxon>Insecta</taxon>
        <taxon>Pterygota</taxon>
        <taxon>Neoptera</taxon>
        <taxon>Endopterygota</taxon>
        <taxon>Diptera</taxon>
        <taxon>Brachycera</taxon>
        <taxon>Muscomorpha</taxon>
        <taxon>Ephydroidea</taxon>
        <taxon>Drosophilidae</taxon>
        <taxon>Drosophila</taxon>
    </lineage>
</organism>
<dbReference type="GO" id="GO:0005634">
    <property type="term" value="C:nucleus"/>
    <property type="evidence" value="ECO:0007669"/>
    <property type="project" value="UniProtKB-SubCell"/>
</dbReference>
<dbReference type="Proteomes" id="UP000009192">
    <property type="component" value="Unassembled WGS sequence"/>
</dbReference>
<evidence type="ECO:0000256" key="5">
    <source>
        <dbReference type="SAM" id="MobiDB-lite"/>
    </source>
</evidence>
<evidence type="ECO:0008006" key="8">
    <source>
        <dbReference type="Google" id="ProtNLM"/>
    </source>
</evidence>
<protein>
    <recommendedName>
        <fullName evidence="8">Protein downstream neighbor of son homolog</fullName>
    </recommendedName>
</protein>
<dbReference type="EMBL" id="CH933806">
    <property type="protein sequence ID" value="EDW15855.1"/>
    <property type="molecule type" value="Genomic_DNA"/>
</dbReference>
<sequence>MSSDGILSSKWTRPDDFIKLQRLKQKKKQLAARVNSNNNNKRPELDDNDKSKLLEAKIAQKRNNPFAKSTDGAKKQKIDDQPYDATASEFRNTATSNLACLTSSRPPAAKLSLQKFDANAFAKLLHQAKATQADEEDDAALAARQKHTPHLPMDWCLKTRVRFFCPTELPSTQLKTSQLASGLTSFVRCFDTNQTESTLDISDATRFNQCTYYWQHPHLPWLTLFPRSAKENNGITIGERERKALAEEWDYSFRGLFQLLRARQCPYFYLCANSFTVLFRAAGTGGRPETHALVTPSTRGMRSALQQEGIEYSMPLKQQQDAGEGGASNGSFTEETEANTSDSGTGLANGQAKDIEHISDEDDDDDAWLESLGVDERELRRIQTTHARKLQAAEMSEDFSDNSLLLIEGVECQGFFSYLLNAKSTITSVGRLAGVPPTLLAPVAFPKATMQHLVPRSKKVRLDGIDYHSIDIKGLLLPTFLPSVAMLLCETRHTFSATLASSINTLSFSKATQKLLETTTPAESKEAVESDAGCLQVFGEQNLSDCGLLPAVVSAICRTGQNAVGLLERVCYQKGEGYAWS</sequence>
<dbReference type="InParanoid" id="B4KC03"/>
<evidence type="ECO:0000256" key="2">
    <source>
        <dbReference type="ARBA" id="ARBA00022473"/>
    </source>
</evidence>
<evidence type="ECO:0000256" key="4">
    <source>
        <dbReference type="ARBA" id="ARBA00025806"/>
    </source>
</evidence>
<comment type="subcellular location">
    <subcellularLocation>
        <location evidence="1">Nucleus</location>
    </subcellularLocation>
</comment>
<feature type="compositionally biased region" description="Basic and acidic residues" evidence="5">
    <location>
        <begin position="41"/>
        <end position="55"/>
    </location>
</feature>
<proteinExistence type="inferred from homology"/>